<accession>A0ABS2SN22</accession>
<evidence type="ECO:0000313" key="1">
    <source>
        <dbReference type="EMBL" id="MBM7836905.1"/>
    </source>
</evidence>
<sequence>MTSKCCGLLRKTKQSVISVTEVTISGKKIQGIGTTGLNEWGKLLGKYDSKERAESIVEEIYRTLAESDRFSITYTMPRD</sequence>
<reference evidence="1" key="1">
    <citation type="submission" date="2021-01" db="EMBL/GenBank/DDBJ databases">
        <title>Genomic Encyclopedia of Type Strains, Phase IV (KMG-IV): sequencing the most valuable type-strain genomes for metagenomic binning, comparative biology and taxonomic classification.</title>
        <authorList>
            <person name="Goeker M."/>
        </authorList>
    </citation>
    <scope>NUCLEOTIDE SEQUENCE</scope>
    <source>
        <strain evidence="1">DSM 21943</strain>
    </source>
</reference>
<dbReference type="EMBL" id="JAFBCV010000001">
    <property type="protein sequence ID" value="MBM7836905.1"/>
    <property type="molecule type" value="Genomic_DNA"/>
</dbReference>
<proteinExistence type="predicted"/>
<dbReference type="Proteomes" id="UP001179280">
    <property type="component" value="Unassembled WGS sequence"/>
</dbReference>
<dbReference type="RefSeq" id="WP_239586515.1">
    <property type="nucleotide sequence ID" value="NZ_JAFBCV010000001.1"/>
</dbReference>
<evidence type="ECO:0000313" key="2">
    <source>
        <dbReference type="Proteomes" id="UP001179280"/>
    </source>
</evidence>
<comment type="caution">
    <text evidence="1">The sequence shown here is derived from an EMBL/GenBank/DDBJ whole genome shotgun (WGS) entry which is preliminary data.</text>
</comment>
<keyword evidence="2" id="KW-1185">Reference proteome</keyword>
<protein>
    <submittedName>
        <fullName evidence="1">Uncharacterized protein</fullName>
    </submittedName>
</protein>
<gene>
    <name evidence="1" type="ORF">JOC54_000136</name>
</gene>
<name>A0ABS2SN22_9BACI</name>
<organism evidence="1 2">
    <name type="scientific">Shouchella xiaoxiensis</name>
    <dbReference type="NCBI Taxonomy" id="766895"/>
    <lineage>
        <taxon>Bacteria</taxon>
        <taxon>Bacillati</taxon>
        <taxon>Bacillota</taxon>
        <taxon>Bacilli</taxon>
        <taxon>Bacillales</taxon>
        <taxon>Bacillaceae</taxon>
        <taxon>Shouchella</taxon>
    </lineage>
</organism>